<comment type="caution">
    <text evidence="2">The sequence shown here is derived from an EMBL/GenBank/DDBJ whole genome shotgun (WGS) entry which is preliminary data.</text>
</comment>
<sequence length="306" mass="34744">MKQVLFGKSQLQVPAVVIGCMRMNGLEQKEAEQFVKTAIDMGANFFDHADIYANGLCEEMFGTILKENPGMRENLMIQSKCGIVPGIMYDCSKEHILQSVDGILKRLQTDYLDCLLLHRPDALMEPEEVAEAIDELKSAGKVRYFGVSNQKPSQIKLLSRWLNQEIEANQLQFSITNSNMVRNGMEVNMTTEGAIERDGSVLDFCRLHDITIQTWSPFQYGFFEGVFIGNPKFEELNKVLEEMAEKYNVTPTGSATAWILRHPANMQMISGTMKIERLKEICKGAEICLERNDWYRIYLAAGHILP</sequence>
<dbReference type="InterPro" id="IPR036812">
    <property type="entry name" value="NAD(P)_OxRdtase_dom_sf"/>
</dbReference>
<name>A0A9D1EEP8_9FIRM</name>
<protein>
    <submittedName>
        <fullName evidence="2">Aldo/keto reductase</fullName>
    </submittedName>
</protein>
<dbReference type="InterPro" id="IPR023210">
    <property type="entry name" value="NADP_OxRdtase_dom"/>
</dbReference>
<dbReference type="PROSITE" id="PS51257">
    <property type="entry name" value="PROKAR_LIPOPROTEIN"/>
    <property type="match status" value="1"/>
</dbReference>
<dbReference type="GO" id="GO:0005829">
    <property type="term" value="C:cytosol"/>
    <property type="evidence" value="ECO:0007669"/>
    <property type="project" value="TreeGrafter"/>
</dbReference>
<evidence type="ECO:0000313" key="2">
    <source>
        <dbReference type="EMBL" id="HIR88533.1"/>
    </source>
</evidence>
<evidence type="ECO:0000313" key="3">
    <source>
        <dbReference type="Proteomes" id="UP000824201"/>
    </source>
</evidence>
<feature type="domain" description="NADP-dependent oxidoreductase" evidence="1">
    <location>
        <begin position="16"/>
        <end position="297"/>
    </location>
</feature>
<reference evidence="2" key="1">
    <citation type="submission" date="2020-10" db="EMBL/GenBank/DDBJ databases">
        <authorList>
            <person name="Gilroy R."/>
        </authorList>
    </citation>
    <scope>NUCLEOTIDE SEQUENCE</scope>
    <source>
        <strain evidence="2">ChiW13-3771</strain>
    </source>
</reference>
<organism evidence="2 3">
    <name type="scientific">Candidatus Fimimorpha faecalis</name>
    <dbReference type="NCBI Taxonomy" id="2840824"/>
    <lineage>
        <taxon>Bacteria</taxon>
        <taxon>Bacillati</taxon>
        <taxon>Bacillota</taxon>
        <taxon>Clostridia</taxon>
        <taxon>Eubacteriales</taxon>
        <taxon>Candidatus Fimimorpha</taxon>
    </lineage>
</organism>
<dbReference type="AlphaFoldDB" id="A0A9D1EEP8"/>
<dbReference type="InterPro" id="IPR050523">
    <property type="entry name" value="AKR_Detox_Biosynth"/>
</dbReference>
<dbReference type="PRINTS" id="PR00069">
    <property type="entry name" value="ALDKETRDTASE"/>
</dbReference>
<dbReference type="Gene3D" id="3.20.20.100">
    <property type="entry name" value="NADP-dependent oxidoreductase domain"/>
    <property type="match status" value="1"/>
</dbReference>
<dbReference type="InterPro" id="IPR020471">
    <property type="entry name" value="AKR"/>
</dbReference>
<dbReference type="EMBL" id="DVHN01000070">
    <property type="protein sequence ID" value="HIR88533.1"/>
    <property type="molecule type" value="Genomic_DNA"/>
</dbReference>
<dbReference type="PANTHER" id="PTHR43364:SF1">
    <property type="entry name" value="OXIDOREDUCTASE YDHF"/>
    <property type="match status" value="1"/>
</dbReference>
<accession>A0A9D1EEP8</accession>
<reference evidence="2" key="2">
    <citation type="journal article" date="2021" name="PeerJ">
        <title>Extensive microbial diversity within the chicken gut microbiome revealed by metagenomics and culture.</title>
        <authorList>
            <person name="Gilroy R."/>
            <person name="Ravi A."/>
            <person name="Getino M."/>
            <person name="Pursley I."/>
            <person name="Horton D.L."/>
            <person name="Alikhan N.F."/>
            <person name="Baker D."/>
            <person name="Gharbi K."/>
            <person name="Hall N."/>
            <person name="Watson M."/>
            <person name="Adriaenssens E.M."/>
            <person name="Foster-Nyarko E."/>
            <person name="Jarju S."/>
            <person name="Secka A."/>
            <person name="Antonio M."/>
            <person name="Oren A."/>
            <person name="Chaudhuri R.R."/>
            <person name="La Ragione R."/>
            <person name="Hildebrand F."/>
            <person name="Pallen M.J."/>
        </authorList>
    </citation>
    <scope>NUCLEOTIDE SEQUENCE</scope>
    <source>
        <strain evidence="2">ChiW13-3771</strain>
    </source>
</reference>
<gene>
    <name evidence="2" type="ORF">IAC96_06230</name>
</gene>
<proteinExistence type="predicted"/>
<dbReference type="PANTHER" id="PTHR43364">
    <property type="entry name" value="NADH-SPECIFIC METHYLGLYOXAL REDUCTASE-RELATED"/>
    <property type="match status" value="1"/>
</dbReference>
<evidence type="ECO:0000259" key="1">
    <source>
        <dbReference type="Pfam" id="PF00248"/>
    </source>
</evidence>
<dbReference type="Proteomes" id="UP000824201">
    <property type="component" value="Unassembled WGS sequence"/>
</dbReference>
<dbReference type="GO" id="GO:0016491">
    <property type="term" value="F:oxidoreductase activity"/>
    <property type="evidence" value="ECO:0007669"/>
    <property type="project" value="InterPro"/>
</dbReference>
<dbReference type="Pfam" id="PF00248">
    <property type="entry name" value="Aldo_ket_red"/>
    <property type="match status" value="1"/>
</dbReference>
<dbReference type="CDD" id="cd19092">
    <property type="entry name" value="AKR_BsYcsN_EcYdhF-like"/>
    <property type="match status" value="1"/>
</dbReference>
<dbReference type="SUPFAM" id="SSF51430">
    <property type="entry name" value="NAD(P)-linked oxidoreductase"/>
    <property type="match status" value="1"/>
</dbReference>